<organism evidence="2 3">
    <name type="scientific">Mucuna pruriens</name>
    <name type="common">Velvet bean</name>
    <name type="synonym">Dolichos pruriens</name>
    <dbReference type="NCBI Taxonomy" id="157652"/>
    <lineage>
        <taxon>Eukaryota</taxon>
        <taxon>Viridiplantae</taxon>
        <taxon>Streptophyta</taxon>
        <taxon>Embryophyta</taxon>
        <taxon>Tracheophyta</taxon>
        <taxon>Spermatophyta</taxon>
        <taxon>Magnoliopsida</taxon>
        <taxon>eudicotyledons</taxon>
        <taxon>Gunneridae</taxon>
        <taxon>Pentapetalae</taxon>
        <taxon>rosids</taxon>
        <taxon>fabids</taxon>
        <taxon>Fabales</taxon>
        <taxon>Fabaceae</taxon>
        <taxon>Papilionoideae</taxon>
        <taxon>50 kb inversion clade</taxon>
        <taxon>NPAAA clade</taxon>
        <taxon>indigoferoid/millettioid clade</taxon>
        <taxon>Phaseoleae</taxon>
        <taxon>Mucuna</taxon>
    </lineage>
</organism>
<dbReference type="InterPro" id="IPR012337">
    <property type="entry name" value="RNaseH-like_sf"/>
</dbReference>
<dbReference type="AlphaFoldDB" id="A0A371HU30"/>
<dbReference type="PROSITE" id="PS50994">
    <property type="entry name" value="INTEGRASE"/>
    <property type="match status" value="1"/>
</dbReference>
<dbReference type="Gene3D" id="3.30.420.10">
    <property type="entry name" value="Ribonuclease H-like superfamily/Ribonuclease H"/>
    <property type="match status" value="1"/>
</dbReference>
<evidence type="ECO:0000313" key="3">
    <source>
        <dbReference type="Proteomes" id="UP000257109"/>
    </source>
</evidence>
<dbReference type="InterPro" id="IPR001584">
    <property type="entry name" value="Integrase_cat-core"/>
</dbReference>
<evidence type="ECO:0000313" key="2">
    <source>
        <dbReference type="EMBL" id="RDY06278.1"/>
    </source>
</evidence>
<dbReference type="OrthoDB" id="1723222at2759"/>
<dbReference type="Proteomes" id="UP000257109">
    <property type="component" value="Unassembled WGS sequence"/>
</dbReference>
<keyword evidence="3" id="KW-1185">Reference proteome</keyword>
<proteinExistence type="predicted"/>
<feature type="domain" description="Integrase catalytic" evidence="1">
    <location>
        <begin position="1"/>
        <end position="107"/>
    </location>
</feature>
<sequence>MKCPSNSSYFVKSLTPFPVSNGYSYILLAVNYVSRWVEVIATKTNDAKVVIDFLISNIFYWFGVSKALINDQGSHFCNRAMSYLLNKYGVVHRVSSAYHPETNNQVENCIPDSARDESLPDHFRGQRKKAPATRTEGASLGSLWELLNLQTKSKFRSRWDGLFVITNVNEHQIKLFHEGLEPTVSEMESISLMEPSPTDSTP</sequence>
<evidence type="ECO:0000259" key="1">
    <source>
        <dbReference type="PROSITE" id="PS50994"/>
    </source>
</evidence>
<dbReference type="GO" id="GO:0003676">
    <property type="term" value="F:nucleic acid binding"/>
    <property type="evidence" value="ECO:0007669"/>
    <property type="project" value="InterPro"/>
</dbReference>
<name>A0A371HU30_MUCPR</name>
<accession>A0A371HU30</accession>
<feature type="non-terminal residue" evidence="2">
    <location>
        <position position="1"/>
    </location>
</feature>
<protein>
    <submittedName>
        <fullName evidence="2">Gag-Pol polyprotein</fullName>
    </submittedName>
</protein>
<dbReference type="InterPro" id="IPR052160">
    <property type="entry name" value="Gypsy_RT_Integrase-like"/>
</dbReference>
<dbReference type="SUPFAM" id="SSF53098">
    <property type="entry name" value="Ribonuclease H-like"/>
    <property type="match status" value="1"/>
</dbReference>
<dbReference type="EMBL" id="QJKJ01001715">
    <property type="protein sequence ID" value="RDY06278.1"/>
    <property type="molecule type" value="Genomic_DNA"/>
</dbReference>
<dbReference type="InterPro" id="IPR036397">
    <property type="entry name" value="RNaseH_sf"/>
</dbReference>
<dbReference type="PANTHER" id="PTHR47266">
    <property type="entry name" value="ENDONUCLEASE-RELATED"/>
    <property type="match status" value="1"/>
</dbReference>
<gene>
    <name evidence="2" type="primary">gag-pol</name>
    <name evidence="2" type="ORF">CR513_09763</name>
</gene>
<dbReference type="GO" id="GO:0015074">
    <property type="term" value="P:DNA integration"/>
    <property type="evidence" value="ECO:0007669"/>
    <property type="project" value="InterPro"/>
</dbReference>
<reference evidence="2" key="1">
    <citation type="submission" date="2018-05" db="EMBL/GenBank/DDBJ databases">
        <title>Draft genome of Mucuna pruriens seed.</title>
        <authorList>
            <person name="Nnadi N.E."/>
            <person name="Vos R."/>
            <person name="Hasami M.H."/>
            <person name="Devisetty U.K."/>
            <person name="Aguiy J.C."/>
        </authorList>
    </citation>
    <scope>NUCLEOTIDE SEQUENCE [LARGE SCALE GENOMIC DNA]</scope>
    <source>
        <strain evidence="2">JCA_2017</strain>
    </source>
</reference>
<dbReference type="Pfam" id="PF00665">
    <property type="entry name" value="rve"/>
    <property type="match status" value="1"/>
</dbReference>
<comment type="caution">
    <text evidence="2">The sequence shown here is derived from an EMBL/GenBank/DDBJ whole genome shotgun (WGS) entry which is preliminary data.</text>
</comment>